<evidence type="ECO:0000313" key="3">
    <source>
        <dbReference type="Proteomes" id="UP000284243"/>
    </source>
</evidence>
<sequence>MQRYIKKFITNKNSTNKLFVFSFFFTGRRVCLISLSSIFLQQFL</sequence>
<feature type="transmembrane region" description="Helical" evidence="1">
    <location>
        <begin position="20"/>
        <end position="40"/>
    </location>
</feature>
<keyword evidence="1" id="KW-0472">Membrane</keyword>
<reference evidence="2 3" key="1">
    <citation type="submission" date="2018-08" db="EMBL/GenBank/DDBJ databases">
        <title>A genome reference for cultivated species of the human gut microbiota.</title>
        <authorList>
            <person name="Zou Y."/>
            <person name="Xue W."/>
            <person name="Luo G."/>
        </authorList>
    </citation>
    <scope>NUCLEOTIDE SEQUENCE [LARGE SCALE GENOMIC DNA]</scope>
    <source>
        <strain evidence="2 3">AF16-14</strain>
    </source>
</reference>
<dbReference type="Proteomes" id="UP000284243">
    <property type="component" value="Unassembled WGS sequence"/>
</dbReference>
<evidence type="ECO:0000313" key="2">
    <source>
        <dbReference type="EMBL" id="RGU57544.1"/>
    </source>
</evidence>
<dbReference type="EMBL" id="QRYC01000005">
    <property type="protein sequence ID" value="RGU57544.1"/>
    <property type="molecule type" value="Genomic_DNA"/>
</dbReference>
<comment type="caution">
    <text evidence="2">The sequence shown here is derived from an EMBL/GenBank/DDBJ whole genome shotgun (WGS) entry which is preliminary data.</text>
</comment>
<protein>
    <submittedName>
        <fullName evidence="2">Uncharacterized protein</fullName>
    </submittedName>
</protein>
<keyword evidence="1" id="KW-1133">Transmembrane helix</keyword>
<keyword evidence="1" id="KW-0812">Transmembrane</keyword>
<proteinExistence type="predicted"/>
<gene>
    <name evidence="2" type="ORF">DWW57_06070</name>
</gene>
<dbReference type="AlphaFoldDB" id="A0A412TUJ6"/>
<name>A0A412TUJ6_9BACT</name>
<accession>A0A412TUJ6</accession>
<evidence type="ECO:0000256" key="1">
    <source>
        <dbReference type="SAM" id="Phobius"/>
    </source>
</evidence>
<organism evidence="2 3">
    <name type="scientific">Odoribacter splanchnicus</name>
    <dbReference type="NCBI Taxonomy" id="28118"/>
    <lineage>
        <taxon>Bacteria</taxon>
        <taxon>Pseudomonadati</taxon>
        <taxon>Bacteroidota</taxon>
        <taxon>Bacteroidia</taxon>
        <taxon>Bacteroidales</taxon>
        <taxon>Odoribacteraceae</taxon>
        <taxon>Odoribacter</taxon>
    </lineage>
</organism>